<evidence type="ECO:0000313" key="3">
    <source>
        <dbReference type="EMBL" id="KAF8821753.1"/>
    </source>
</evidence>
<reference evidence="3 4" key="1">
    <citation type="journal article" date="2020" name="bioRxiv">
        <title>Metabolic contributions of an alphaproteobacterial endosymbiont in the apicomplexan Cardiosporidium cionae.</title>
        <authorList>
            <person name="Hunter E.S."/>
            <person name="Paight C.J."/>
            <person name="Lane C.E."/>
        </authorList>
    </citation>
    <scope>NUCLEOTIDE SEQUENCE [LARGE SCALE GENOMIC DNA]</scope>
    <source>
        <strain evidence="3">ESH_2018</strain>
    </source>
</reference>
<evidence type="ECO:0000256" key="2">
    <source>
        <dbReference type="SAM" id="SignalP"/>
    </source>
</evidence>
<sequence>MILNFVVVSCLLTALAITVRDKSSGTVTASIQIIATRQLETFTKNATKKVTVPPGLKPQQKILKDAQLPFPVKYLRTPRRELIKKAQNLIFHNLFTNIHQRGWLLPDATYPEEQIHGNMETRKDIYRNFNEAKERSDPLAPEGFYDAEPSAWCTKSGIAIAIPLDTPLLSLEKQGKMNLQSAKWRHADNSCSVSLVQDFFANDEHRKLDAWVAFAPFGKCGGTIKESSSHIFVFNTLNVPAPGRSVAAACSCLKSGVDMNEDRDRYHASTCIPFVRWSNVTASSPTVQDDFLEIPILKFLPTKEKTRIPSRLSTATQLPTMPTESAYPPAFFKAHAQGKKGYLWPQQCTVNVTQGNSEAAIVPLIINGCPVSPMLEFTVHDTDESEKWLPSKKNYDSASTQILFSISPRYILEKLGLSSQNPRIDHTVYAFPIFAKFSCDMGLFPTRQSAQRICRKAEFERQSFDLSSKISKSNKINTEIFESMQSNHMHSTVENSCGTPNESPQCSYIVQYKNRKLQFEINKIDDMKPEFIKLNGPQQISSWKNYKKKDYLEDYWRKIEKETARNFQLERKQKQIEQEQKRPATTGTQQQLQQRQDLLSLAMKQHADFQQYKSTAESMPASINSSRQFDMTWGVSKDEMYSPASRKYDEAYDRYVSEHVQGRDSVAGQIFHRYIPTTDRVIDSIDNTIVYGPWAVNWISSQSEERRSVQVGNSRGAVGISASVPREITGTTVNWGTNAINVLTDSIQERVRLAVLHGRYGVSIDRSDSLQSATVETVSRFVETATLVDLLNRIYGERIRVRNFDFAFRRHFAAQASSAALLRQNPLTQEIALNYRAISIVVGSNRVDREFLTSVGLRGYQFTALRDFDENIFDFQGNWGNGWQTSIQTDFIDPQSSQIFTGFEFGKLGRAYAAVGAGVGNDGVPQGTATVQTADLGLTVEFIDTGVRRFNYALTIGKFTYTWESSLNLNNLLLPVIVFPPIVETV</sequence>
<proteinExistence type="predicted"/>
<accession>A0ABQ7JCJ1</accession>
<keyword evidence="2" id="KW-0732">Signal</keyword>
<organism evidence="3 4">
    <name type="scientific">Cardiosporidium cionae</name>
    <dbReference type="NCBI Taxonomy" id="476202"/>
    <lineage>
        <taxon>Eukaryota</taxon>
        <taxon>Sar</taxon>
        <taxon>Alveolata</taxon>
        <taxon>Apicomplexa</taxon>
        <taxon>Aconoidasida</taxon>
        <taxon>Nephromycida</taxon>
        <taxon>Cardiosporidium</taxon>
    </lineage>
</organism>
<protein>
    <submittedName>
        <fullName evidence="3">Uncharacterized protein</fullName>
    </submittedName>
</protein>
<feature type="region of interest" description="Disordered" evidence="1">
    <location>
        <begin position="571"/>
        <end position="593"/>
    </location>
</feature>
<evidence type="ECO:0000313" key="4">
    <source>
        <dbReference type="Proteomes" id="UP000823046"/>
    </source>
</evidence>
<evidence type="ECO:0000256" key="1">
    <source>
        <dbReference type="SAM" id="MobiDB-lite"/>
    </source>
</evidence>
<feature type="compositionally biased region" description="Basic and acidic residues" evidence="1">
    <location>
        <begin position="571"/>
        <end position="582"/>
    </location>
</feature>
<keyword evidence="4" id="KW-1185">Reference proteome</keyword>
<name>A0ABQ7JCJ1_9APIC</name>
<feature type="signal peptide" evidence="2">
    <location>
        <begin position="1"/>
        <end position="16"/>
    </location>
</feature>
<feature type="chain" id="PRO_5046972229" evidence="2">
    <location>
        <begin position="17"/>
        <end position="986"/>
    </location>
</feature>
<comment type="caution">
    <text evidence="3">The sequence shown here is derived from an EMBL/GenBank/DDBJ whole genome shotgun (WGS) entry which is preliminary data.</text>
</comment>
<dbReference type="Proteomes" id="UP000823046">
    <property type="component" value="Unassembled WGS sequence"/>
</dbReference>
<gene>
    <name evidence="3" type="ORF">IE077_000198</name>
</gene>
<dbReference type="EMBL" id="JADAQX010000132">
    <property type="protein sequence ID" value="KAF8821753.1"/>
    <property type="molecule type" value="Genomic_DNA"/>
</dbReference>